<dbReference type="SUPFAM" id="SSF47090">
    <property type="entry name" value="PGBD-like"/>
    <property type="match status" value="1"/>
</dbReference>
<proteinExistence type="predicted"/>
<accession>A0A1I6Q2M6</accession>
<dbReference type="OrthoDB" id="9792074at2"/>
<organism evidence="3 4">
    <name type="scientific">Brevundimonas viscosa</name>
    <dbReference type="NCBI Taxonomy" id="871741"/>
    <lineage>
        <taxon>Bacteria</taxon>
        <taxon>Pseudomonadati</taxon>
        <taxon>Pseudomonadota</taxon>
        <taxon>Alphaproteobacteria</taxon>
        <taxon>Caulobacterales</taxon>
        <taxon>Caulobacteraceae</taxon>
        <taxon>Brevundimonas</taxon>
    </lineage>
</organism>
<evidence type="ECO:0000313" key="4">
    <source>
        <dbReference type="Proteomes" id="UP000198788"/>
    </source>
</evidence>
<dbReference type="Pfam" id="PF02557">
    <property type="entry name" value="VanY"/>
    <property type="match status" value="1"/>
</dbReference>
<dbReference type="InterPro" id="IPR036365">
    <property type="entry name" value="PGBD-like_sf"/>
</dbReference>
<dbReference type="Proteomes" id="UP000198788">
    <property type="component" value="Unassembled WGS sequence"/>
</dbReference>
<feature type="domain" description="D-alanyl-D-alanine carboxypeptidase-like core" evidence="2">
    <location>
        <begin position="158"/>
        <end position="282"/>
    </location>
</feature>
<feature type="signal peptide" evidence="1">
    <location>
        <begin position="1"/>
        <end position="25"/>
    </location>
</feature>
<dbReference type="Gene3D" id="3.30.1380.10">
    <property type="match status" value="1"/>
</dbReference>
<dbReference type="InterPro" id="IPR009045">
    <property type="entry name" value="Zn_M74/Hedgehog-like"/>
</dbReference>
<keyword evidence="4" id="KW-1185">Reference proteome</keyword>
<dbReference type="STRING" id="871741.SAMN05192570_1502"/>
<name>A0A1I6Q2M6_9CAUL</name>
<dbReference type="AlphaFoldDB" id="A0A1I6Q2M6"/>
<evidence type="ECO:0000256" key="1">
    <source>
        <dbReference type="SAM" id="SignalP"/>
    </source>
</evidence>
<protein>
    <submittedName>
        <fullName evidence="3">Putative peptidoglycan binding domain-containing protein</fullName>
    </submittedName>
</protein>
<dbReference type="GO" id="GO:0006508">
    <property type="term" value="P:proteolysis"/>
    <property type="evidence" value="ECO:0007669"/>
    <property type="project" value="InterPro"/>
</dbReference>
<evidence type="ECO:0000313" key="3">
    <source>
        <dbReference type="EMBL" id="SFS46664.1"/>
    </source>
</evidence>
<reference evidence="4" key="1">
    <citation type="submission" date="2016-10" db="EMBL/GenBank/DDBJ databases">
        <authorList>
            <person name="Varghese N."/>
            <person name="Submissions S."/>
        </authorList>
    </citation>
    <scope>NUCLEOTIDE SEQUENCE [LARGE SCALE GENOMIC DNA]</scope>
    <source>
        <strain evidence="4">CGMCC 1.10683</strain>
    </source>
</reference>
<gene>
    <name evidence="3" type="ORF">SAMN05192570_1502</name>
</gene>
<dbReference type="RefSeq" id="WP_092308356.1">
    <property type="nucleotide sequence ID" value="NZ_FOZV01000002.1"/>
</dbReference>
<dbReference type="GO" id="GO:0008233">
    <property type="term" value="F:peptidase activity"/>
    <property type="evidence" value="ECO:0007669"/>
    <property type="project" value="InterPro"/>
</dbReference>
<sequence>MWTGRRLLSLIGAALLLAGASAAHAETTGACDAGGIEWAAPAMANAISVHSLEWRPFGPTEWGWETYVPLIQQELGTDCAPGSPAFARALAAFQTRYGLPATGWFDPATFQVFRGVWQERRPFIMARVREEPCPEPPPLNQLGYLVAEEEHADRLTRLLRRDVLDAYRRMVAAARAEVPEIAADPELLQIFSGFRDPEADAARCTLQGNCDGLRRAVCSPHRTGAAVDLYVGHIAGLGVDDTSPASRLHMARGPVYRWLVRNAGRFGFTPYVYEPWHWEWTGLTGDYHVAATAP</sequence>
<keyword evidence="1" id="KW-0732">Signal</keyword>
<evidence type="ECO:0000259" key="2">
    <source>
        <dbReference type="Pfam" id="PF02557"/>
    </source>
</evidence>
<dbReference type="InterPro" id="IPR003709">
    <property type="entry name" value="VanY-like_core_dom"/>
</dbReference>
<dbReference type="SUPFAM" id="SSF55166">
    <property type="entry name" value="Hedgehog/DD-peptidase"/>
    <property type="match status" value="1"/>
</dbReference>
<dbReference type="EMBL" id="FOZV01000002">
    <property type="protein sequence ID" value="SFS46664.1"/>
    <property type="molecule type" value="Genomic_DNA"/>
</dbReference>
<feature type="chain" id="PRO_5011505221" evidence="1">
    <location>
        <begin position="26"/>
        <end position="294"/>
    </location>
</feature>